<protein>
    <recommendedName>
        <fullName evidence="26">Flavin-containing monooxygenase</fullName>
        <ecNumber evidence="26">1.-.-.-</ecNumber>
    </recommendedName>
</protein>
<evidence type="ECO:0000256" key="27">
    <source>
        <dbReference type="SAM" id="Phobius"/>
    </source>
</evidence>
<evidence type="ECO:0000256" key="9">
    <source>
        <dbReference type="ARBA" id="ARBA00022857"/>
    </source>
</evidence>
<evidence type="ECO:0000313" key="29">
    <source>
        <dbReference type="RefSeq" id="XP_005099109.1"/>
    </source>
</evidence>
<evidence type="ECO:0000313" key="28">
    <source>
        <dbReference type="Proteomes" id="UP000694888"/>
    </source>
</evidence>
<dbReference type="RefSeq" id="XP_005099109.1">
    <property type="nucleotide sequence ID" value="XM_005099052.3"/>
</dbReference>
<dbReference type="Gene3D" id="3.50.50.60">
    <property type="entry name" value="FAD/NAD(P)-binding domain"/>
    <property type="match status" value="2"/>
</dbReference>
<evidence type="ECO:0000256" key="19">
    <source>
        <dbReference type="ARBA" id="ARBA00047977"/>
    </source>
</evidence>
<organism evidence="28 29">
    <name type="scientific">Aplysia californica</name>
    <name type="common">California sea hare</name>
    <dbReference type="NCBI Taxonomy" id="6500"/>
    <lineage>
        <taxon>Eukaryota</taxon>
        <taxon>Metazoa</taxon>
        <taxon>Spiralia</taxon>
        <taxon>Lophotrochozoa</taxon>
        <taxon>Mollusca</taxon>
        <taxon>Gastropoda</taxon>
        <taxon>Heterobranchia</taxon>
        <taxon>Euthyneura</taxon>
        <taxon>Tectipleura</taxon>
        <taxon>Aplysiida</taxon>
        <taxon>Aplysioidea</taxon>
        <taxon>Aplysiidae</taxon>
        <taxon>Aplysia</taxon>
    </lineage>
</organism>
<comment type="catalytic activity">
    <reaction evidence="20">
        <text>octan-3-one + NADPH + O2 + H(+) = ethyl hexanoate + NADP(+) + H2O</text>
        <dbReference type="Rhea" id="RHEA:54856"/>
        <dbReference type="ChEBI" id="CHEBI:15377"/>
        <dbReference type="ChEBI" id="CHEBI:15378"/>
        <dbReference type="ChEBI" id="CHEBI:15379"/>
        <dbReference type="ChEBI" id="CHEBI:57783"/>
        <dbReference type="ChEBI" id="CHEBI:58349"/>
        <dbReference type="ChEBI" id="CHEBI:80946"/>
        <dbReference type="ChEBI" id="CHEBI:86055"/>
    </reaction>
    <physiologicalReaction direction="left-to-right" evidence="20">
        <dbReference type="Rhea" id="RHEA:54857"/>
    </physiologicalReaction>
</comment>
<comment type="catalytic activity">
    <reaction evidence="21">
        <text>(2E)-geranial + NADPH + O2 + H(+) = (1E)-2,6-dimethylhepta-1,5-dien-1-yl formate + NADP(+) + H2O</text>
        <dbReference type="Rhea" id="RHEA:54860"/>
        <dbReference type="ChEBI" id="CHEBI:15377"/>
        <dbReference type="ChEBI" id="CHEBI:15378"/>
        <dbReference type="ChEBI" id="CHEBI:15379"/>
        <dbReference type="ChEBI" id="CHEBI:16980"/>
        <dbReference type="ChEBI" id="CHEBI:57783"/>
        <dbReference type="ChEBI" id="CHEBI:58349"/>
        <dbReference type="ChEBI" id="CHEBI:138375"/>
    </reaction>
    <physiologicalReaction direction="left-to-right" evidence="21">
        <dbReference type="Rhea" id="RHEA:54861"/>
    </physiologicalReaction>
</comment>
<keyword evidence="13 25" id="KW-0472">Membrane</keyword>
<evidence type="ECO:0000256" key="21">
    <source>
        <dbReference type="ARBA" id="ARBA00048989"/>
    </source>
</evidence>
<dbReference type="InterPro" id="IPR002257">
    <property type="entry name" value="Flavin_mOase_5"/>
</dbReference>
<dbReference type="Proteomes" id="UP000694888">
    <property type="component" value="Unplaced"/>
</dbReference>
<evidence type="ECO:0000256" key="8">
    <source>
        <dbReference type="ARBA" id="ARBA00022848"/>
    </source>
</evidence>
<evidence type="ECO:0000256" key="25">
    <source>
        <dbReference type="PIRNR" id="PIRNR000332"/>
    </source>
</evidence>
<comment type="catalytic activity">
    <reaction evidence="15">
        <text>hexan-3-one + NADPH + O2 + H(+) = propyl propanoate + NADP(+) + H2O</text>
        <dbReference type="Rhea" id="RHEA:54848"/>
        <dbReference type="ChEBI" id="CHEBI:15377"/>
        <dbReference type="ChEBI" id="CHEBI:15378"/>
        <dbReference type="ChEBI" id="CHEBI:15379"/>
        <dbReference type="ChEBI" id="CHEBI:57783"/>
        <dbReference type="ChEBI" id="CHEBI:58349"/>
        <dbReference type="ChEBI" id="CHEBI:89828"/>
        <dbReference type="ChEBI" id="CHEBI:89891"/>
    </reaction>
    <physiologicalReaction direction="left-to-right" evidence="15">
        <dbReference type="Rhea" id="RHEA:54849"/>
    </physiologicalReaction>
</comment>
<feature type="transmembrane region" description="Helical" evidence="27">
    <location>
        <begin position="519"/>
        <end position="536"/>
    </location>
</feature>
<keyword evidence="11 25" id="KW-0560">Oxidoreductase</keyword>
<dbReference type="GO" id="GO:0004497">
    <property type="term" value="F:monooxygenase activity"/>
    <property type="evidence" value="ECO:0007669"/>
    <property type="project" value="UniProtKB-KW"/>
</dbReference>
<keyword evidence="5 25" id="KW-0285">Flavoprotein</keyword>
<comment type="catalytic activity">
    <reaction evidence="19">
        <text>hexan-3-one + NADPH + O2 + H(+) = ethyl butanoate + NADP(+) + H2O</text>
        <dbReference type="Rhea" id="RHEA:54844"/>
        <dbReference type="ChEBI" id="CHEBI:15377"/>
        <dbReference type="ChEBI" id="CHEBI:15378"/>
        <dbReference type="ChEBI" id="CHEBI:15379"/>
        <dbReference type="ChEBI" id="CHEBI:57783"/>
        <dbReference type="ChEBI" id="CHEBI:58349"/>
        <dbReference type="ChEBI" id="CHEBI:88764"/>
        <dbReference type="ChEBI" id="CHEBI:89891"/>
    </reaction>
    <physiologicalReaction direction="left-to-right" evidence="19">
        <dbReference type="Rhea" id="RHEA:54845"/>
    </physiologicalReaction>
</comment>
<evidence type="ECO:0000256" key="7">
    <source>
        <dbReference type="ARBA" id="ARBA00022827"/>
    </source>
</evidence>
<keyword evidence="6 27" id="KW-0812">Transmembrane</keyword>
<name>A0ABM0JQE4_APLCA</name>
<dbReference type="GeneID" id="101862272"/>
<comment type="catalytic activity">
    <reaction evidence="23">
        <text>N,N-dimethylaniline + NADPH + O2 + H(+) = N,N-dimethylaniline N-oxide + NADP(+) + H2O</text>
        <dbReference type="Rhea" id="RHEA:24468"/>
        <dbReference type="ChEBI" id="CHEBI:15377"/>
        <dbReference type="ChEBI" id="CHEBI:15378"/>
        <dbReference type="ChEBI" id="CHEBI:15379"/>
        <dbReference type="ChEBI" id="CHEBI:16269"/>
        <dbReference type="ChEBI" id="CHEBI:17735"/>
        <dbReference type="ChEBI" id="CHEBI:57783"/>
        <dbReference type="ChEBI" id="CHEBI:58349"/>
        <dbReference type="EC" id="1.14.13.8"/>
    </reaction>
    <physiologicalReaction direction="left-to-right" evidence="23">
        <dbReference type="Rhea" id="RHEA:24469"/>
    </physiologicalReaction>
</comment>
<evidence type="ECO:0000256" key="24">
    <source>
        <dbReference type="ARBA" id="ARBA00049475"/>
    </source>
</evidence>
<dbReference type="PRINTS" id="PR00370">
    <property type="entry name" value="FMOXYGENASE"/>
</dbReference>
<keyword evidence="4" id="KW-0597">Phosphoprotein</keyword>
<comment type="catalytic activity">
    <reaction evidence="16">
        <text>heptan-2-one + NADPH + O2 + H(+) = pentyl acetate + NADP(+) + H2O</text>
        <dbReference type="Rhea" id="RHEA:54836"/>
        <dbReference type="ChEBI" id="CHEBI:5672"/>
        <dbReference type="ChEBI" id="CHEBI:15377"/>
        <dbReference type="ChEBI" id="CHEBI:15378"/>
        <dbReference type="ChEBI" id="CHEBI:15379"/>
        <dbReference type="ChEBI" id="CHEBI:57783"/>
        <dbReference type="ChEBI" id="CHEBI:58349"/>
        <dbReference type="ChEBI" id="CHEBI:87362"/>
    </reaction>
    <physiologicalReaction direction="left-to-right" evidence="16">
        <dbReference type="Rhea" id="RHEA:54837"/>
    </physiologicalReaction>
</comment>
<evidence type="ECO:0000256" key="22">
    <source>
        <dbReference type="ARBA" id="ARBA00048990"/>
    </source>
</evidence>
<evidence type="ECO:0000256" key="11">
    <source>
        <dbReference type="ARBA" id="ARBA00023002"/>
    </source>
</evidence>
<keyword evidence="7 25" id="KW-0274">FAD</keyword>
<dbReference type="EC" id="1.-.-.-" evidence="26"/>
<dbReference type="InterPro" id="IPR000960">
    <property type="entry name" value="Flavin_mOase"/>
</dbReference>
<proteinExistence type="inferred from homology"/>
<dbReference type="SUPFAM" id="SSF51905">
    <property type="entry name" value="FAD/NAD(P)-binding domain"/>
    <property type="match status" value="2"/>
</dbReference>
<dbReference type="PIRSF" id="PIRSF000332">
    <property type="entry name" value="FMO"/>
    <property type="match status" value="1"/>
</dbReference>
<keyword evidence="9 25" id="KW-0521">NADP</keyword>
<comment type="catalytic activity">
    <reaction evidence="18">
        <text>NADPH + O2 + H(+) = H2O2 + NADP(+)</text>
        <dbReference type="Rhea" id="RHEA:11260"/>
        <dbReference type="ChEBI" id="CHEBI:15378"/>
        <dbReference type="ChEBI" id="CHEBI:15379"/>
        <dbReference type="ChEBI" id="CHEBI:16240"/>
        <dbReference type="ChEBI" id="CHEBI:57783"/>
        <dbReference type="ChEBI" id="CHEBI:58349"/>
        <dbReference type="EC" id="1.6.3.1"/>
    </reaction>
    <physiologicalReaction direction="left-to-right" evidence="18">
        <dbReference type="Rhea" id="RHEA:11261"/>
    </physiologicalReaction>
</comment>
<dbReference type="InterPro" id="IPR036188">
    <property type="entry name" value="FAD/NAD-bd_sf"/>
</dbReference>
<evidence type="ECO:0000256" key="14">
    <source>
        <dbReference type="ARBA" id="ARBA00045722"/>
    </source>
</evidence>
<evidence type="ECO:0000256" key="15">
    <source>
        <dbReference type="ARBA" id="ARBA00047426"/>
    </source>
</evidence>
<accession>A0ABM0JQE4</accession>
<evidence type="ECO:0000256" key="3">
    <source>
        <dbReference type="ARBA" id="ARBA00022481"/>
    </source>
</evidence>
<comment type="similarity">
    <text evidence="2 25 26">Belongs to the FMO family.</text>
</comment>
<evidence type="ECO:0000256" key="26">
    <source>
        <dbReference type="RuleBase" id="RU361177"/>
    </source>
</evidence>
<evidence type="ECO:0000256" key="1">
    <source>
        <dbReference type="ARBA" id="ARBA00004524"/>
    </source>
</evidence>
<reference evidence="29" key="1">
    <citation type="submission" date="2025-08" db="UniProtKB">
        <authorList>
            <consortium name="RefSeq"/>
        </authorList>
    </citation>
    <scope>IDENTIFICATION</scope>
</reference>
<comment type="catalytic activity">
    <reaction evidence="17">
        <text>sulcatone + NADPH + O2 + H(+) = 4-methylpent-3-en-1-yl acetate + NADP(+) + H2O</text>
        <dbReference type="Rhea" id="RHEA:54864"/>
        <dbReference type="ChEBI" id="CHEBI:15377"/>
        <dbReference type="ChEBI" id="CHEBI:15378"/>
        <dbReference type="ChEBI" id="CHEBI:15379"/>
        <dbReference type="ChEBI" id="CHEBI:16310"/>
        <dbReference type="ChEBI" id="CHEBI:57783"/>
        <dbReference type="ChEBI" id="CHEBI:58349"/>
        <dbReference type="ChEBI" id="CHEBI:138373"/>
    </reaction>
    <physiologicalReaction direction="left-to-right" evidence="17">
        <dbReference type="Rhea" id="RHEA:54865"/>
    </physiologicalReaction>
</comment>
<gene>
    <name evidence="29" type="primary">LOC101862272</name>
</gene>
<keyword evidence="12" id="KW-0443">Lipid metabolism</keyword>
<evidence type="ECO:0000256" key="20">
    <source>
        <dbReference type="ARBA" id="ARBA00048459"/>
    </source>
</evidence>
<keyword evidence="25" id="KW-0256">Endoplasmic reticulum</keyword>
<dbReference type="InterPro" id="IPR050346">
    <property type="entry name" value="FMO-like"/>
</dbReference>
<evidence type="ECO:0000256" key="4">
    <source>
        <dbReference type="ARBA" id="ARBA00022553"/>
    </source>
</evidence>
<evidence type="ECO:0000256" key="23">
    <source>
        <dbReference type="ARBA" id="ARBA00049443"/>
    </source>
</evidence>
<keyword evidence="10 27" id="KW-1133">Transmembrane helix</keyword>
<comment type="cofactor">
    <cofactor evidence="25 26">
        <name>FAD</name>
        <dbReference type="ChEBI" id="CHEBI:57692"/>
    </cofactor>
</comment>
<dbReference type="Pfam" id="PF00743">
    <property type="entry name" value="FMO-like"/>
    <property type="match status" value="1"/>
</dbReference>
<evidence type="ECO:0000256" key="10">
    <source>
        <dbReference type="ARBA" id="ARBA00022989"/>
    </source>
</evidence>
<evidence type="ECO:0000256" key="18">
    <source>
        <dbReference type="ARBA" id="ARBA00047864"/>
    </source>
</evidence>
<dbReference type="PANTHER" id="PTHR23023">
    <property type="entry name" value="DIMETHYLANILINE MONOOXYGENASE"/>
    <property type="match status" value="1"/>
</dbReference>
<comment type="catalytic activity">
    <reaction evidence="22">
        <text>heptan-4-one + NADPH + O2 + H(+) = propyl butanoate + NADP(+) + H2O</text>
        <dbReference type="Rhea" id="RHEA:54852"/>
        <dbReference type="ChEBI" id="CHEBI:15377"/>
        <dbReference type="ChEBI" id="CHEBI:15378"/>
        <dbReference type="ChEBI" id="CHEBI:15379"/>
        <dbReference type="ChEBI" id="CHEBI:57783"/>
        <dbReference type="ChEBI" id="CHEBI:58349"/>
        <dbReference type="ChEBI" id="CHEBI:89484"/>
        <dbReference type="ChEBI" id="CHEBI:89719"/>
    </reaction>
    <physiologicalReaction direction="left-to-right" evidence="22">
        <dbReference type="Rhea" id="RHEA:54853"/>
    </physiologicalReaction>
</comment>
<evidence type="ECO:0000256" key="12">
    <source>
        <dbReference type="ARBA" id="ARBA00023098"/>
    </source>
</evidence>
<evidence type="ECO:0000256" key="5">
    <source>
        <dbReference type="ARBA" id="ARBA00022630"/>
    </source>
</evidence>
<evidence type="ECO:0000256" key="2">
    <source>
        <dbReference type="ARBA" id="ARBA00009183"/>
    </source>
</evidence>
<evidence type="ECO:0000256" key="17">
    <source>
        <dbReference type="ARBA" id="ARBA00047855"/>
    </source>
</evidence>
<evidence type="ECO:0000256" key="6">
    <source>
        <dbReference type="ARBA" id="ARBA00022692"/>
    </source>
</evidence>
<evidence type="ECO:0000256" key="16">
    <source>
        <dbReference type="ARBA" id="ARBA00047574"/>
    </source>
</evidence>
<dbReference type="InterPro" id="IPR020946">
    <property type="entry name" value="Flavin_mOase-like"/>
</dbReference>
<keyword evidence="8" id="KW-0492">Microsome</keyword>
<sequence>MAASAKKVAIIGAGASGITAIKCCLDEGLEPVCLERSEEVGGLWRYTDTPVEGQGCVMKSTVINTSKEMMAYSDYPIPEKCSNFMHNTEVFEYFKDYVEHFGLRKHIRFNTSVLSVKKTENFPVSGQWEVRSKDDKSGEEKTEVFDGVLVCSGHHADKYVPTFPGLSDFKGKVVHSHDYKVPDEFADKRVVIIGIGNSGGDIAVELSRRSKQVFLSTRRGTWILHRVAPQGKPLDMVALNRFVMFLIQTFPTLFGMILEYQLNQKIDHKLYSLRPSYGPAAQHPLVNDDMPNRIICGSIKIKTDIKRFTATGVEFVDGTSEEDIDAVILATGYSFGFPFIDKEVIDVQENRVQLFKYMYPPDLERPTLAVIGCFQPLGAIMPISEMQCRVATRVIKGEAFLPPKSEMWEDIRAKEAEMAKRYTKSRRHTIQVNYSPFMDELGEIIGCKPDLYQLFRHDPVLGFKVAFGPITPYQYRLKGPLAWKGARKAIMTQWDRVSAPLKTRPLPIPDSGTGNNRQLMMIGVLILLVFIFRYLFL</sequence>
<dbReference type="PRINTS" id="PR01125">
    <property type="entry name" value="FMOXYGENASE5"/>
</dbReference>
<comment type="subcellular location">
    <subcellularLocation>
        <location evidence="25">Endoplasmic reticulum membrane</location>
    </subcellularLocation>
    <subcellularLocation>
        <location evidence="1">Microsome membrane</location>
    </subcellularLocation>
</comment>
<keyword evidence="28" id="KW-1185">Reference proteome</keyword>
<comment type="catalytic activity">
    <reaction evidence="24">
        <text>octan-3-one + NADPH + O2 + H(+) = pentyl propanoate + NADP(+) + H2O</text>
        <dbReference type="Rhea" id="RHEA:54840"/>
        <dbReference type="ChEBI" id="CHEBI:15377"/>
        <dbReference type="ChEBI" id="CHEBI:15378"/>
        <dbReference type="ChEBI" id="CHEBI:15379"/>
        <dbReference type="ChEBI" id="CHEBI:57783"/>
        <dbReference type="ChEBI" id="CHEBI:58349"/>
        <dbReference type="ChEBI" id="CHEBI:80946"/>
        <dbReference type="ChEBI" id="CHEBI:87373"/>
    </reaction>
    <physiologicalReaction direction="left-to-right" evidence="24">
        <dbReference type="Rhea" id="RHEA:54841"/>
    </physiologicalReaction>
</comment>
<keyword evidence="25 26" id="KW-0503">Monooxygenase</keyword>
<comment type="function">
    <text evidence="14">Acts as a Baeyer-Villiger monooxygenase on a broad range of substrates. Catalyzes the insertion of an oxygen atom into a carbon-carbon bond adjacent to a carbonyl, which converts ketones to esters. Active on diverse carbonyl compounds, whereas soft nucleophiles are mostly non- or poorly reactive. In contrast with other forms of FMO it is non- or poorly active on 'classical' substrates such as drugs, pesticides, and dietary components containing soft nucleophilic heteroatoms. Able to oxidize drug molecules bearing a carbonyl group on an aliphatic chain, such as nabumetone and pentoxifylline. Also, in the absence of substrates, shows slow but yet significant NADPH oxidase activity. Acts as a positive modulator of cholesterol biosynthesis as well as glucose homeostasis, promoting metabolic aging via pleiotropic effects.</text>
</comment>
<evidence type="ECO:0000256" key="13">
    <source>
        <dbReference type="ARBA" id="ARBA00023136"/>
    </source>
</evidence>
<keyword evidence="3" id="KW-0488">Methylation</keyword>